<feature type="transmembrane region" description="Helical" evidence="1">
    <location>
        <begin position="109"/>
        <end position="130"/>
    </location>
</feature>
<keyword evidence="1" id="KW-0812">Transmembrane</keyword>
<dbReference type="AlphaFoldDB" id="A0A2T0V5S3"/>
<protein>
    <submittedName>
        <fullName evidence="2">Uncharacterized protein</fullName>
    </submittedName>
</protein>
<dbReference type="EMBL" id="PVTL01000010">
    <property type="protein sequence ID" value="PRY65457.1"/>
    <property type="molecule type" value="Genomic_DNA"/>
</dbReference>
<evidence type="ECO:0000256" key="1">
    <source>
        <dbReference type="SAM" id="Phobius"/>
    </source>
</evidence>
<dbReference type="OrthoDB" id="3430853at2"/>
<reference evidence="2 3" key="1">
    <citation type="submission" date="2018-03" db="EMBL/GenBank/DDBJ databases">
        <title>Genomic Encyclopedia of Type Strains, Phase III (KMG-III): the genomes of soil and plant-associated and newly described type strains.</title>
        <authorList>
            <person name="Whitman W."/>
        </authorList>
    </citation>
    <scope>NUCLEOTIDE SEQUENCE [LARGE SCALE GENOMIC DNA]</scope>
    <source>
        <strain evidence="2 3">CGMCC 1.12484</strain>
    </source>
</reference>
<name>A0A2T0V5S3_9MICO</name>
<feature type="transmembrane region" description="Helical" evidence="1">
    <location>
        <begin position="46"/>
        <end position="66"/>
    </location>
</feature>
<evidence type="ECO:0000313" key="2">
    <source>
        <dbReference type="EMBL" id="PRY65457.1"/>
    </source>
</evidence>
<keyword evidence="1" id="KW-0472">Membrane</keyword>
<keyword evidence="1" id="KW-1133">Transmembrane helix</keyword>
<feature type="transmembrane region" description="Helical" evidence="1">
    <location>
        <begin position="20"/>
        <end position="40"/>
    </location>
</feature>
<comment type="caution">
    <text evidence="2">The sequence shown here is derived from an EMBL/GenBank/DDBJ whole genome shotgun (WGS) entry which is preliminary data.</text>
</comment>
<dbReference type="Pfam" id="PF20128">
    <property type="entry name" value="DUF6518"/>
    <property type="match status" value="1"/>
</dbReference>
<dbReference type="Proteomes" id="UP000237983">
    <property type="component" value="Unassembled WGS sequence"/>
</dbReference>
<feature type="transmembrane region" description="Helical" evidence="1">
    <location>
        <begin position="192"/>
        <end position="212"/>
    </location>
</feature>
<proteinExistence type="predicted"/>
<gene>
    <name evidence="2" type="ORF">B0I08_11089</name>
</gene>
<feature type="transmembrane region" description="Helical" evidence="1">
    <location>
        <begin position="78"/>
        <end position="97"/>
    </location>
</feature>
<feature type="transmembrane region" description="Helical" evidence="1">
    <location>
        <begin position="137"/>
        <end position="159"/>
    </location>
</feature>
<evidence type="ECO:0000313" key="3">
    <source>
        <dbReference type="Proteomes" id="UP000237983"/>
    </source>
</evidence>
<sequence>MMPYALAATPTPTRIRTSVLHAVSIALVGGLVLGGLTSFLQASLPASLSSFANSSGGWSMLVFALVRLGGARPPLASLLGLLSFWALLEGYDLVTAWRGFGYSPPFSDVFWLLAVAAGPILGGSAALTLHGRGAARVLGVAPLSGVLIGEGVWALGAVADSTSPIYWWVEIVLGVVFLLLAIVRVRPHRRYAVSVLVLTALAAVTFFAVYSLF</sequence>
<keyword evidence="3" id="KW-1185">Reference proteome</keyword>
<feature type="transmembrane region" description="Helical" evidence="1">
    <location>
        <begin position="165"/>
        <end position="185"/>
    </location>
</feature>
<dbReference type="InterPro" id="IPR045393">
    <property type="entry name" value="DUF6518"/>
</dbReference>
<accession>A0A2T0V5S3</accession>
<organism evidence="2 3">
    <name type="scientific">Glaciihabitans tibetensis</name>
    <dbReference type="NCBI Taxonomy" id="1266600"/>
    <lineage>
        <taxon>Bacteria</taxon>
        <taxon>Bacillati</taxon>
        <taxon>Actinomycetota</taxon>
        <taxon>Actinomycetes</taxon>
        <taxon>Micrococcales</taxon>
        <taxon>Microbacteriaceae</taxon>
        <taxon>Glaciihabitans</taxon>
    </lineage>
</organism>
<dbReference type="RefSeq" id="WP_106214716.1">
    <property type="nucleotide sequence ID" value="NZ_PVTL01000010.1"/>
</dbReference>